<accession>A0A444UKK4</accession>
<dbReference type="InterPro" id="IPR000315">
    <property type="entry name" value="Znf_B-box"/>
</dbReference>
<evidence type="ECO:0000313" key="15">
    <source>
        <dbReference type="Proteomes" id="UP000289886"/>
    </source>
</evidence>
<dbReference type="SMART" id="SM00353">
    <property type="entry name" value="HLH"/>
    <property type="match status" value="2"/>
</dbReference>
<dbReference type="SUPFAM" id="SSF57845">
    <property type="entry name" value="B-box zinc-binding domain"/>
    <property type="match status" value="1"/>
</dbReference>
<dbReference type="PROSITE" id="PS50888">
    <property type="entry name" value="BHLH"/>
    <property type="match status" value="2"/>
</dbReference>
<dbReference type="PANTHER" id="PTHR19290">
    <property type="entry name" value="BASIC HELIX-LOOP-HELIX PROTEIN NEUROGENIN-RELATED"/>
    <property type="match status" value="1"/>
</dbReference>
<dbReference type="CDD" id="cd18942">
    <property type="entry name" value="bHLH_TS_OLIG1"/>
    <property type="match status" value="1"/>
</dbReference>
<dbReference type="Gene3D" id="3.30.40.10">
    <property type="entry name" value="Zinc/RING finger domain, C3HC4 (zinc finger)"/>
    <property type="match status" value="1"/>
</dbReference>
<dbReference type="SMART" id="SM00336">
    <property type="entry name" value="BBOX"/>
    <property type="match status" value="1"/>
</dbReference>
<dbReference type="FunFam" id="4.10.280.10:FF:000031">
    <property type="entry name" value="Oligodendrocyte transcription factor 3"/>
    <property type="match status" value="2"/>
</dbReference>
<feature type="domain" description="RING-type" evidence="11">
    <location>
        <begin position="15"/>
        <end position="56"/>
    </location>
</feature>
<keyword evidence="2 8" id="KW-0863">Zinc-finger</keyword>
<dbReference type="GO" id="GO:0000981">
    <property type="term" value="F:DNA-binding transcription factor activity, RNA polymerase II-specific"/>
    <property type="evidence" value="ECO:0007669"/>
    <property type="project" value="TreeGrafter"/>
</dbReference>
<evidence type="ECO:0000259" key="12">
    <source>
        <dbReference type="PROSITE" id="PS50119"/>
    </source>
</evidence>
<dbReference type="SMART" id="SM00184">
    <property type="entry name" value="RING"/>
    <property type="match status" value="1"/>
</dbReference>
<keyword evidence="10" id="KW-0812">Transmembrane</keyword>
<keyword evidence="15" id="KW-1185">Reference proteome</keyword>
<feature type="domain" description="B box-type" evidence="12">
    <location>
        <begin position="117"/>
        <end position="157"/>
    </location>
</feature>
<keyword evidence="10" id="KW-0472">Membrane</keyword>
<organism evidence="14 15">
    <name type="scientific">Acipenser ruthenus</name>
    <name type="common">Sterlet sturgeon</name>
    <dbReference type="NCBI Taxonomy" id="7906"/>
    <lineage>
        <taxon>Eukaryota</taxon>
        <taxon>Metazoa</taxon>
        <taxon>Chordata</taxon>
        <taxon>Craniata</taxon>
        <taxon>Vertebrata</taxon>
        <taxon>Euteleostomi</taxon>
        <taxon>Actinopterygii</taxon>
        <taxon>Chondrostei</taxon>
        <taxon>Acipenseriformes</taxon>
        <taxon>Acipenseridae</taxon>
        <taxon>Acipenser</taxon>
    </lineage>
</organism>
<evidence type="ECO:0000256" key="6">
    <source>
        <dbReference type="ARBA" id="ARBA00023163"/>
    </source>
</evidence>
<dbReference type="InterPro" id="IPR050359">
    <property type="entry name" value="bHLH_transcription_factors"/>
</dbReference>
<evidence type="ECO:0000256" key="4">
    <source>
        <dbReference type="ARBA" id="ARBA00023015"/>
    </source>
</evidence>
<evidence type="ECO:0000256" key="5">
    <source>
        <dbReference type="ARBA" id="ARBA00023125"/>
    </source>
</evidence>
<evidence type="ECO:0000256" key="9">
    <source>
        <dbReference type="SAM" id="Coils"/>
    </source>
</evidence>
<evidence type="ECO:0000259" key="11">
    <source>
        <dbReference type="PROSITE" id="PS50089"/>
    </source>
</evidence>
<dbReference type="InterPro" id="IPR058030">
    <property type="entry name" value="TRIM8/14/16/25/29/45/65_CC"/>
</dbReference>
<dbReference type="CDD" id="cd19769">
    <property type="entry name" value="Bbox2_TRIM16-like"/>
    <property type="match status" value="1"/>
</dbReference>
<keyword evidence="6" id="KW-0804">Transcription</keyword>
<dbReference type="GO" id="GO:0070888">
    <property type="term" value="F:E-box binding"/>
    <property type="evidence" value="ECO:0007669"/>
    <property type="project" value="TreeGrafter"/>
</dbReference>
<dbReference type="GO" id="GO:0046983">
    <property type="term" value="F:protein dimerization activity"/>
    <property type="evidence" value="ECO:0007669"/>
    <property type="project" value="InterPro"/>
</dbReference>
<keyword evidence="3" id="KW-0862">Zinc</keyword>
<dbReference type="PANTHER" id="PTHR19290:SF32">
    <property type="entry name" value="OLIGODENDROCYTE TRANSCRIPTION FACTOR 2"/>
    <property type="match status" value="1"/>
</dbReference>
<keyword evidence="7" id="KW-0539">Nucleus</keyword>
<dbReference type="SUPFAM" id="SSF57850">
    <property type="entry name" value="RING/U-box"/>
    <property type="match status" value="1"/>
</dbReference>
<gene>
    <name evidence="14" type="ORF">EOD39_12722</name>
</gene>
<evidence type="ECO:0000256" key="7">
    <source>
        <dbReference type="ARBA" id="ARBA00023242"/>
    </source>
</evidence>
<reference evidence="14 15" key="1">
    <citation type="submission" date="2019-01" db="EMBL/GenBank/DDBJ databases">
        <title>Draft Genome and Complete Hox-Cluster Characterization of the Sterlet Sturgeon (Acipenser ruthenus).</title>
        <authorList>
            <person name="Wei Q."/>
        </authorList>
    </citation>
    <scope>NUCLEOTIDE SEQUENCE [LARGE SCALE GENOMIC DNA]</scope>
    <source>
        <strain evidence="14">WHYD16114868_AA</strain>
        <tissue evidence="14">Blood</tissue>
    </source>
</reference>
<dbReference type="GO" id="GO:0061564">
    <property type="term" value="P:axon development"/>
    <property type="evidence" value="ECO:0007669"/>
    <property type="project" value="TreeGrafter"/>
</dbReference>
<keyword evidence="10" id="KW-1133">Transmembrane helix</keyword>
<dbReference type="InterPro" id="IPR011598">
    <property type="entry name" value="bHLH_dom"/>
</dbReference>
<dbReference type="EMBL" id="SCEB01214380">
    <property type="protein sequence ID" value="RXM35673.1"/>
    <property type="molecule type" value="Genomic_DNA"/>
</dbReference>
<dbReference type="InterPro" id="IPR017907">
    <property type="entry name" value="Znf_RING_CS"/>
</dbReference>
<dbReference type="Proteomes" id="UP000289886">
    <property type="component" value="Unassembled WGS sequence"/>
</dbReference>
<dbReference type="InterPro" id="IPR001841">
    <property type="entry name" value="Znf_RING"/>
</dbReference>
<evidence type="ECO:0000256" key="8">
    <source>
        <dbReference type="PROSITE-ProRule" id="PRU00024"/>
    </source>
</evidence>
<dbReference type="PROSITE" id="PS50119">
    <property type="entry name" value="ZF_BBOX"/>
    <property type="match status" value="1"/>
</dbReference>
<dbReference type="Pfam" id="PF25600">
    <property type="entry name" value="TRIM_CC"/>
    <property type="match status" value="1"/>
</dbReference>
<evidence type="ECO:0000256" key="3">
    <source>
        <dbReference type="ARBA" id="ARBA00022833"/>
    </source>
</evidence>
<dbReference type="InterPro" id="IPR032657">
    <property type="entry name" value="Olig1_bHLH"/>
</dbReference>
<dbReference type="PROSITE" id="PS50089">
    <property type="entry name" value="ZF_RING_2"/>
    <property type="match status" value="1"/>
</dbReference>
<dbReference type="GO" id="GO:0008270">
    <property type="term" value="F:zinc ion binding"/>
    <property type="evidence" value="ECO:0007669"/>
    <property type="project" value="UniProtKB-KW"/>
</dbReference>
<dbReference type="Gene3D" id="3.30.160.60">
    <property type="entry name" value="Classic Zinc Finger"/>
    <property type="match status" value="1"/>
</dbReference>
<protein>
    <submittedName>
        <fullName evidence="14">Oligodendrocyte transcription factor 2</fullName>
    </submittedName>
</protein>
<comment type="caution">
    <text evidence="14">The sequence shown here is derived from an EMBL/GenBank/DDBJ whole genome shotgun (WGS) entry which is preliminary data.</text>
</comment>
<evidence type="ECO:0000313" key="14">
    <source>
        <dbReference type="EMBL" id="RXM35673.1"/>
    </source>
</evidence>
<dbReference type="PROSITE" id="PS00518">
    <property type="entry name" value="ZF_RING_1"/>
    <property type="match status" value="1"/>
</dbReference>
<feature type="transmembrane region" description="Helical" evidence="10">
    <location>
        <begin position="251"/>
        <end position="274"/>
    </location>
</feature>
<keyword evidence="9" id="KW-0175">Coiled coil</keyword>
<sequence length="714" mass="80059">MATAGDQSAAEQFTCPICLDIFSNPVTIPCGHNFCIACIKRFWDRADNKDNTCPVCMKTFSERPELAVNHVLETVAKTMGKLNSGTLGRPVSCLGSLIFPNSRTLNIKKSPDDPVGIKQNHCSKHNEPVSLFCRKDQTCMCSLCAFQEHEHHDVIPIEEEIPKMKISADKEKEHVGNDFADFIKAIEQYQKKAIDDIDSQERRALKKAEEQFKRLEQKCTKLEKNIDHIEKTLKNDNGVQLLKVTHTHTHIYIYIYIYIYTLPFIFYRVTLCFLTRLMALAPPLPLHTHLISESKNTLTPSIIDFSFHNLNCAQTPNIHHTTLCHIWFKYLNALIKLLAPEATGTLQASATGPSKKAAAGISECQPLAFKSKLRMESDASLMSSRPSSPEVDDIFLPSVRKTAGFSGTVSSTQSDSPQELSSEFRAALAASALEDDTLSLKMLSKKDRKLLSEPELQHMRLKINSRERKRMHDLNIAMDGLREVMPYAHGPSVRKLSKIATLLLARNYILMLTSSLEEMKRLMNSSIGGKQDPSVTYPSENLGSRAGLHGNSKITKELSPEEQQELRRKINNRERKRMQDLNVAMDALREVMVPYSAAHQHGSPGRKLSKISTLVLARNYILLLSSSLQEMKRLIGEMSGPAPRLLLAGWPLFTTQGSLLLTSDTIMASKCPLLSSGDHQYSQLQWSNGGPVCPCAMCRLPRFIQSLPNPRFSK</sequence>
<dbReference type="Pfam" id="PF00010">
    <property type="entry name" value="HLH"/>
    <property type="match status" value="2"/>
</dbReference>
<dbReference type="GO" id="GO:0007423">
    <property type="term" value="P:sensory organ development"/>
    <property type="evidence" value="ECO:0007669"/>
    <property type="project" value="TreeGrafter"/>
</dbReference>
<dbReference type="Gene3D" id="4.10.280.10">
    <property type="entry name" value="Helix-loop-helix DNA-binding domain"/>
    <property type="match status" value="2"/>
</dbReference>
<feature type="domain" description="BHLH" evidence="13">
    <location>
        <begin position="458"/>
        <end position="512"/>
    </location>
</feature>
<feature type="coiled-coil region" evidence="9">
    <location>
        <begin position="198"/>
        <end position="232"/>
    </location>
</feature>
<proteinExistence type="predicted"/>
<keyword evidence="4" id="KW-0805">Transcription regulation</keyword>
<name>A0A444UKK4_ACIRT</name>
<keyword evidence="1" id="KW-0479">Metal-binding</keyword>
<dbReference type="AlphaFoldDB" id="A0A444UKK4"/>
<evidence type="ECO:0000256" key="10">
    <source>
        <dbReference type="SAM" id="Phobius"/>
    </source>
</evidence>
<evidence type="ECO:0000259" key="13">
    <source>
        <dbReference type="PROSITE" id="PS50888"/>
    </source>
</evidence>
<dbReference type="GO" id="GO:0005634">
    <property type="term" value="C:nucleus"/>
    <property type="evidence" value="ECO:0007669"/>
    <property type="project" value="TreeGrafter"/>
</dbReference>
<evidence type="ECO:0000256" key="2">
    <source>
        <dbReference type="ARBA" id="ARBA00022771"/>
    </source>
</evidence>
<keyword evidence="5" id="KW-0238">DNA-binding</keyword>
<dbReference type="SUPFAM" id="SSF47459">
    <property type="entry name" value="HLH, helix-loop-helix DNA-binding domain"/>
    <property type="match status" value="2"/>
</dbReference>
<dbReference type="Pfam" id="PF15227">
    <property type="entry name" value="zf-C3HC4_4"/>
    <property type="match status" value="1"/>
</dbReference>
<feature type="domain" description="BHLH" evidence="13">
    <location>
        <begin position="565"/>
        <end position="624"/>
    </location>
</feature>
<evidence type="ECO:0000256" key="1">
    <source>
        <dbReference type="ARBA" id="ARBA00022723"/>
    </source>
</evidence>
<dbReference type="InterPro" id="IPR013083">
    <property type="entry name" value="Znf_RING/FYVE/PHD"/>
</dbReference>
<dbReference type="GO" id="GO:0045944">
    <property type="term" value="P:positive regulation of transcription by RNA polymerase II"/>
    <property type="evidence" value="ECO:0007669"/>
    <property type="project" value="TreeGrafter"/>
</dbReference>
<dbReference type="InterPro" id="IPR036638">
    <property type="entry name" value="HLH_DNA-bd_sf"/>
</dbReference>